<sequence length="784" mass="87310">MAFQPRCKRLGSLLSGCKSSPNLSEIRTLYAKEQDGLSKQKAASAEFNKIIRHHCDVSTRNQKVMIVAVTMSMQPGSVDYRETPVDPEQVPEYKHEVSRITRMQAELDGIRHRIHQLAANEKSRYTHLMERQPRSKKRSLSVSSVHGSAVSTFDGWFDQYGRPKRTANVHEKYLSFVPSKASTIVRGTCVSPRNLGRDSEQEMRLRIQGLEEELHALRSSERSPRRPDMYVCFRLAFSERVWANDFNRVKVRLAQQQMLCWWQKLEESEARRQELHDEIVQIAHSSFGQQSESRAVLQKRVNELQEEVHKVKSELKAAQQRADGLEAELKQKDRGAEDVQQRILLLTEENNRMRAEADTYSSHLASLEPRLNFLLPSLSEEDKSQLKLVISGLVNSRPGALPSLTAGSIIIGQGIEQLSSTEGMAADRLAPMVDVLRNEKAELVDEIHSLRKMLQIEAGMSNDLRKMMEASSAESRERAADLIKVGSLNRHVAHGVQERDKWQRLASSRDLQIKELQKKLAQSRRSHIPASISEALSAGSDGGFSDLSEIPDLSLNSLDVILGKASLDAALIRSMGFPIKEGESTDTLMSVVLVSFYDFGLCISDAAAGLCPNYRTTLSFPGLDMIHDSKLWNALEAEGLKLDLEAFQVGITAAAGGTVIGTAHVSLYDLLRRSAEPNPAIKGEAIFTVPGSTHETIASVKYKIRFRHPIVDHFEQWKHRLTLEGGIDDDAHRSGEYRSAMSSHPPDGKPEAQAIASSVVNSAKETPRSVVSGTPLPSLSSIIP</sequence>
<feature type="compositionally biased region" description="Polar residues" evidence="2">
    <location>
        <begin position="755"/>
        <end position="784"/>
    </location>
</feature>
<evidence type="ECO:0000256" key="2">
    <source>
        <dbReference type="SAM" id="MobiDB-lite"/>
    </source>
</evidence>
<reference evidence="3 4" key="1">
    <citation type="submission" date="2020-04" db="EMBL/GenBank/DDBJ databases">
        <title>Perkinsus chesapeaki whole genome sequence.</title>
        <authorList>
            <person name="Bogema D.R."/>
        </authorList>
    </citation>
    <scope>NUCLEOTIDE SEQUENCE [LARGE SCALE GENOMIC DNA]</scope>
    <source>
        <strain evidence="3">ATCC PRA-425</strain>
    </source>
</reference>
<name>A0A7J6MT50_PERCH</name>
<dbReference type="AlphaFoldDB" id="A0A7J6MT50"/>
<keyword evidence="4" id="KW-1185">Reference proteome</keyword>
<organism evidence="3 4">
    <name type="scientific">Perkinsus chesapeaki</name>
    <name type="common">Clam parasite</name>
    <name type="synonym">Perkinsus andrewsi</name>
    <dbReference type="NCBI Taxonomy" id="330153"/>
    <lineage>
        <taxon>Eukaryota</taxon>
        <taxon>Sar</taxon>
        <taxon>Alveolata</taxon>
        <taxon>Perkinsozoa</taxon>
        <taxon>Perkinsea</taxon>
        <taxon>Perkinsida</taxon>
        <taxon>Perkinsidae</taxon>
        <taxon>Perkinsus</taxon>
    </lineage>
</organism>
<dbReference type="InterPro" id="IPR035892">
    <property type="entry name" value="C2_domain_sf"/>
</dbReference>
<proteinExistence type="predicted"/>
<protein>
    <recommendedName>
        <fullName evidence="5">RPGR-interacting protein 1 first C2 domain-containing protein</fullName>
    </recommendedName>
</protein>
<keyword evidence="1" id="KW-0175">Coiled coil</keyword>
<evidence type="ECO:0000313" key="3">
    <source>
        <dbReference type="EMBL" id="KAF4674606.1"/>
    </source>
</evidence>
<feature type="coiled-coil region" evidence="1">
    <location>
        <begin position="265"/>
        <end position="356"/>
    </location>
</feature>
<dbReference type="InterPro" id="IPR031139">
    <property type="entry name" value="RPGRIP1_fam"/>
</dbReference>
<accession>A0A7J6MT50</accession>
<gene>
    <name evidence="3" type="ORF">FOL47_008997</name>
</gene>
<dbReference type="Gene3D" id="2.60.40.150">
    <property type="entry name" value="C2 domain"/>
    <property type="match status" value="1"/>
</dbReference>
<dbReference type="OrthoDB" id="441106at2759"/>
<evidence type="ECO:0008006" key="5">
    <source>
        <dbReference type="Google" id="ProtNLM"/>
    </source>
</evidence>
<evidence type="ECO:0000313" key="4">
    <source>
        <dbReference type="Proteomes" id="UP000591131"/>
    </source>
</evidence>
<evidence type="ECO:0000256" key="1">
    <source>
        <dbReference type="SAM" id="Coils"/>
    </source>
</evidence>
<dbReference type="EMBL" id="JAAPAO010000060">
    <property type="protein sequence ID" value="KAF4674606.1"/>
    <property type="molecule type" value="Genomic_DNA"/>
</dbReference>
<dbReference type="SUPFAM" id="SSF57997">
    <property type="entry name" value="Tropomyosin"/>
    <property type="match status" value="1"/>
</dbReference>
<dbReference type="PANTHER" id="PTHR14240">
    <property type="entry name" value="RETINITIS PIGMENTOSA GTPASE REGULATOR-INTERACTING PROTEIN"/>
    <property type="match status" value="1"/>
</dbReference>
<dbReference type="SUPFAM" id="SSF49562">
    <property type="entry name" value="C2 domain (Calcium/lipid-binding domain, CaLB)"/>
    <property type="match status" value="1"/>
</dbReference>
<comment type="caution">
    <text evidence="3">The sequence shown here is derived from an EMBL/GenBank/DDBJ whole genome shotgun (WGS) entry which is preliminary data.</text>
</comment>
<dbReference type="Proteomes" id="UP000591131">
    <property type="component" value="Unassembled WGS sequence"/>
</dbReference>
<feature type="region of interest" description="Disordered" evidence="2">
    <location>
        <begin position="732"/>
        <end position="784"/>
    </location>
</feature>